<dbReference type="Proteomes" id="UP001367676">
    <property type="component" value="Unassembled WGS sequence"/>
</dbReference>
<dbReference type="FunFam" id="2.130.10.10:FF:000118">
    <property type="entry name" value="Cleavage and polyadenylation specificity factor subunit 1"/>
    <property type="match status" value="1"/>
</dbReference>
<reference evidence="6 7" key="1">
    <citation type="submission" date="2024-03" db="EMBL/GenBank/DDBJ databases">
        <title>Adaptation during the transition from Ophiocordyceps entomopathogen to insect associate is accompanied by gene loss and intensified selection.</title>
        <authorList>
            <person name="Ward C.M."/>
            <person name="Onetto C.A."/>
            <person name="Borneman A.R."/>
        </authorList>
    </citation>
    <scope>NUCLEOTIDE SEQUENCE [LARGE SCALE GENOMIC DNA]</scope>
    <source>
        <strain evidence="6">AWRI1</strain>
        <tissue evidence="6">Single Adult Female</tissue>
    </source>
</reference>
<feature type="domain" description="RSE1/DDB1/CPSF1 C-terminal" evidence="3">
    <location>
        <begin position="927"/>
        <end position="1145"/>
    </location>
</feature>
<dbReference type="Pfam" id="PF23726">
    <property type="entry name" value="Beta-prop_RSE1_2nd"/>
    <property type="match status" value="1"/>
</dbReference>
<dbReference type="GO" id="GO:0003676">
    <property type="term" value="F:nucleic acid binding"/>
    <property type="evidence" value="ECO:0007669"/>
    <property type="project" value="InterPro"/>
</dbReference>
<keyword evidence="2" id="KW-0539">Nucleus</keyword>
<name>A0AAN9T5Z8_9HEMI</name>
<dbReference type="PANTHER" id="PTHR10644">
    <property type="entry name" value="DNA REPAIR/RNA PROCESSING CPSF FAMILY"/>
    <property type="match status" value="1"/>
</dbReference>
<dbReference type="Gene3D" id="1.10.150.910">
    <property type="match status" value="1"/>
</dbReference>
<accession>A0AAN9T5Z8</accession>
<gene>
    <name evidence="6" type="ORF">V9T40_011798</name>
</gene>
<feature type="domain" description="RSE1/DDB1/CPSF1 first beta-propeller" evidence="4">
    <location>
        <begin position="13"/>
        <end position="408"/>
    </location>
</feature>
<evidence type="ECO:0000259" key="5">
    <source>
        <dbReference type="Pfam" id="PF23726"/>
    </source>
</evidence>
<dbReference type="Pfam" id="PF10433">
    <property type="entry name" value="Beta-prop_RSE1_1st"/>
    <property type="match status" value="1"/>
</dbReference>
<dbReference type="InterPro" id="IPR058543">
    <property type="entry name" value="Beta-prop_RSE1/DDB1/CPSF1_2nd"/>
</dbReference>
<comment type="caution">
    <text evidence="6">The sequence shown here is derived from an EMBL/GenBank/DDBJ whole genome shotgun (WGS) entry which is preliminary data.</text>
</comment>
<evidence type="ECO:0000256" key="2">
    <source>
        <dbReference type="ARBA" id="ARBA00023242"/>
    </source>
</evidence>
<evidence type="ECO:0008006" key="8">
    <source>
        <dbReference type="Google" id="ProtNLM"/>
    </source>
</evidence>
<feature type="domain" description="RSE1/DDB1/CPSF1 second beta-propeller" evidence="5">
    <location>
        <begin position="524"/>
        <end position="908"/>
    </location>
</feature>
<dbReference type="InterPro" id="IPR050358">
    <property type="entry name" value="RSE1/DDB1/CFT1"/>
</dbReference>
<evidence type="ECO:0000259" key="3">
    <source>
        <dbReference type="Pfam" id="PF03178"/>
    </source>
</evidence>
<evidence type="ECO:0000313" key="7">
    <source>
        <dbReference type="Proteomes" id="UP001367676"/>
    </source>
</evidence>
<evidence type="ECO:0000256" key="1">
    <source>
        <dbReference type="ARBA" id="ARBA00004123"/>
    </source>
</evidence>
<evidence type="ECO:0000313" key="6">
    <source>
        <dbReference type="EMBL" id="KAK7575512.1"/>
    </source>
</evidence>
<keyword evidence="7" id="KW-1185">Reference proteome</keyword>
<dbReference type="GO" id="GO:0005634">
    <property type="term" value="C:nucleus"/>
    <property type="evidence" value="ECO:0007669"/>
    <property type="project" value="UniProtKB-SubCell"/>
</dbReference>
<dbReference type="EMBL" id="JBBCAQ010000036">
    <property type="protein sequence ID" value="KAK7575512.1"/>
    <property type="molecule type" value="Genomic_DNA"/>
</dbReference>
<dbReference type="Gene3D" id="2.130.10.10">
    <property type="entry name" value="YVTN repeat-like/Quinoprotein amine dehydrogenase"/>
    <property type="match status" value="3"/>
</dbReference>
<dbReference type="InterPro" id="IPR015943">
    <property type="entry name" value="WD40/YVTN_repeat-like_dom_sf"/>
</dbReference>
<dbReference type="Pfam" id="PF03178">
    <property type="entry name" value="CPSF_A"/>
    <property type="match status" value="1"/>
</dbReference>
<proteinExistence type="predicted"/>
<evidence type="ECO:0000259" key="4">
    <source>
        <dbReference type="Pfam" id="PF10433"/>
    </source>
</evidence>
<comment type="subcellular location">
    <subcellularLocation>
        <location evidence="1">Nucleus</location>
    </subcellularLocation>
</comment>
<dbReference type="InterPro" id="IPR018846">
    <property type="entry name" value="Beta-prop_RSE1/DDB1/CPSF1_1st"/>
</dbReference>
<dbReference type="InterPro" id="IPR004871">
    <property type="entry name" value="RSE1/DDB1/CPSF1_C"/>
</dbReference>
<organism evidence="6 7">
    <name type="scientific">Parthenolecanium corni</name>
    <dbReference type="NCBI Taxonomy" id="536013"/>
    <lineage>
        <taxon>Eukaryota</taxon>
        <taxon>Metazoa</taxon>
        <taxon>Ecdysozoa</taxon>
        <taxon>Arthropoda</taxon>
        <taxon>Hexapoda</taxon>
        <taxon>Insecta</taxon>
        <taxon>Pterygota</taxon>
        <taxon>Neoptera</taxon>
        <taxon>Paraneoptera</taxon>
        <taxon>Hemiptera</taxon>
        <taxon>Sternorrhyncha</taxon>
        <taxon>Coccoidea</taxon>
        <taxon>Coccidae</taxon>
        <taxon>Parthenolecanium</taxon>
    </lineage>
</organism>
<protein>
    <recommendedName>
        <fullName evidence="8">Cleavage and polyadenylation specificity factor subunit 1</fullName>
    </recommendedName>
</protein>
<sequence>MFSVNKTTHPATAVEHVISCNFFNQSGKSLVVAGANIIRVFQLIPDVDLSRKNYHYSESNPPKMKLECLAQFSLFGNIMSMEAVSLANSSRDALILSFKEAKFSIVEYDPDCHDLRTLSLHYFEEDDMRDGWSSNYDIPIIRVDPESRCAAMLVYGRRLVILPFRVDTMLEESENSFQENDSENTSQVLPSYTIVLKTIDEKIENVIDIQFLHGYYEPTVLILYEPVRTFSGRLAVRKDTCAMITISLNIQQQVHPVIWSLNNLPYDCVRAVAVNKPIGGVLVLAVNSLIYLNQSVPPYGVALNSLAESTTNFPLKMQEDIKLTLDCAQTSFISHDKLVISVKTGELYVLSLQADSMRSVRSFHFEKSAASVLTTCTCVFEDNYLFLGSRLGNSLLLRFSTKEQVPTNVSADEKSTVNEQPSKKKKLDTLGDWMASNVSDIRDVDELEVYGNERLSSVMKITSYVFEVCDSLLNIGPCGNVSMGEPAFLSEEFSNSLDPDVEIVTTSGYGKNGALCILQRSIRPQVVTTFELPGYIDMWTVIGSSSTDEQHAFMILSQEDSTMVLQTGREINELDQSGFSTQGPTIFAGNLGNNKYILQVTQMGVRLLQGSEQVQHIPLDLGSPLIQASSADPHVIILTEDGQLILLTLREIKQGVSRLTVQRPTNFTLKPHITTLCIHRDISGLFSHSIPEAERRFHGIKKEKNLISAMKGDIEDEDELLYGESGPQTDIIAQSAFELLSSQYKGTAWWKKYLHQIKPTYWLFLTRENGHFEIYSIPDFQLSYLVPGIGTGLLVLADSLNAAPVIAQPTQQPLSNNTSGTETDVKEILAVSLGHHGRRPLLLIRLPDEIFIYQAYRYPKGFLKVRFKKVETLLTRSNRCRSRNKDLRLPSSEVSQLRYFSNIASYNGELAVEEKDDKFPLPFQDFFSIVLFSPVSWEVIPNTKTDLEDWEHVTCLNTVSLAYEGTRSGLRGYVCVGTNFNYSEDITSRGRIIIYDIIDVVPEPGQPLTKNKMKVMYAKEQKGPVTAITNTQSGFLVTAVGQKIYIWQLKDNDLAGIAFIDTQIYAHRLLSAKSLILVADVYKSITLLRFQEEFRTLSLVGRGFRPAQVYAADFMVDNSQMGFIISDQEKNIIVYKYQPEQRESLGATLDGSIGYILPIPEKNYRRLLMLQNALVTHVPHTAGLNPKDFRTYKSSRKMLGNFARGILDGELIAMFVMLTNNDRADIAKRIGVKPDDILEDLYEMHIGAHRGGKVVRSHRASQFRGPSRCLIIRPAVSFFVQLSQFLAGCLIFRPAVSIFV</sequence>